<gene>
    <name evidence="1" type="ORF">SAMN05444281_0486</name>
</gene>
<dbReference type="RefSeq" id="WP_159431405.1">
    <property type="nucleotide sequence ID" value="NZ_BMEN01000001.1"/>
</dbReference>
<reference evidence="2" key="1">
    <citation type="submission" date="2016-11" db="EMBL/GenBank/DDBJ databases">
        <authorList>
            <person name="Varghese N."/>
            <person name="Submissions S."/>
        </authorList>
    </citation>
    <scope>NUCLEOTIDE SEQUENCE [LARGE SCALE GENOMIC DNA]</scope>
    <source>
        <strain evidence="2">DSM 100572</strain>
    </source>
</reference>
<dbReference type="EMBL" id="FQXQ01000001">
    <property type="protein sequence ID" value="SHH41409.1"/>
    <property type="molecule type" value="Genomic_DNA"/>
</dbReference>
<name>A0A1M5SS99_9FLAO</name>
<sequence length="48" mass="5664">MNKIINRINGIIENRFISNAEIVARRLYPRPYFLEKENGGDDEPILFI</sequence>
<dbReference type="AlphaFoldDB" id="A0A1M5SS99"/>
<keyword evidence="2" id="KW-1185">Reference proteome</keyword>
<organism evidence="1 2">
    <name type="scientific">Wenyingzhuangia marina</name>
    <dbReference type="NCBI Taxonomy" id="1195760"/>
    <lineage>
        <taxon>Bacteria</taxon>
        <taxon>Pseudomonadati</taxon>
        <taxon>Bacteroidota</taxon>
        <taxon>Flavobacteriia</taxon>
        <taxon>Flavobacteriales</taxon>
        <taxon>Flavobacteriaceae</taxon>
        <taxon>Wenyingzhuangia</taxon>
    </lineage>
</organism>
<proteinExistence type="predicted"/>
<protein>
    <submittedName>
        <fullName evidence="1">Uncharacterized protein</fullName>
    </submittedName>
</protein>
<accession>A0A1M5SS99</accession>
<evidence type="ECO:0000313" key="2">
    <source>
        <dbReference type="Proteomes" id="UP000184109"/>
    </source>
</evidence>
<dbReference type="Proteomes" id="UP000184109">
    <property type="component" value="Unassembled WGS sequence"/>
</dbReference>
<evidence type="ECO:0000313" key="1">
    <source>
        <dbReference type="EMBL" id="SHH41409.1"/>
    </source>
</evidence>